<protein>
    <submittedName>
        <fullName evidence="4">NADP-dependent alkenal double bond reductase P2</fullName>
    </submittedName>
</protein>
<dbReference type="SUPFAM" id="SSF50129">
    <property type="entry name" value="GroES-like"/>
    <property type="match status" value="1"/>
</dbReference>
<evidence type="ECO:0000259" key="3">
    <source>
        <dbReference type="SMART" id="SM00829"/>
    </source>
</evidence>
<dbReference type="PANTHER" id="PTHR43205">
    <property type="entry name" value="PROSTAGLANDIN REDUCTASE"/>
    <property type="match status" value="1"/>
</dbReference>
<dbReference type="InterPro" id="IPR020843">
    <property type="entry name" value="ER"/>
</dbReference>
<dbReference type="SMART" id="SM00829">
    <property type="entry name" value="PKS_ER"/>
    <property type="match status" value="1"/>
</dbReference>
<sequence>MSIISKALIFFRFIIILHNKNRLVSEIALEGEMGVSNKFVTIKHNIDGAPAESDFELRTADLSLAVLNGSKDVIVKNLYVSIDPYQLNRMKKQSASQTAINFSTRVAPGDAIDAYGVGRVVESDHPEFATDDYVVGLLGWEEYSVVKGGIMLRKIGSMEFPLSFHAGILGLSGLTAYGGFFNVSKPKKGEKVFVSAASGSVGNLVGQFAKLHGCYVVGCAGSRAKVELLKDQLGFDDAFNYKDEVDLKAALKRYFPDGIDIYFDNVGGEMLEAAVANMNTFGQVALCGVISEYTDTRRRAAPDMLDVVYKRISINGFLAADHMHLFSDFISITSDHLRNKRMHAVEDISQGLVSVPGAFVGIFRGDNVGKKLVQVAQTCD</sequence>
<evidence type="ECO:0000256" key="1">
    <source>
        <dbReference type="ARBA" id="ARBA00011738"/>
    </source>
</evidence>
<dbReference type="GO" id="GO:0016628">
    <property type="term" value="F:oxidoreductase activity, acting on the CH-CH group of donors, NAD or NADP as acceptor"/>
    <property type="evidence" value="ECO:0007669"/>
    <property type="project" value="InterPro"/>
</dbReference>
<evidence type="ECO:0000256" key="2">
    <source>
        <dbReference type="ARBA" id="ARBA00023002"/>
    </source>
</evidence>
<dbReference type="InterPro" id="IPR011032">
    <property type="entry name" value="GroES-like_sf"/>
</dbReference>
<dbReference type="EMBL" id="JAUJYO010000014">
    <property type="protein sequence ID" value="KAK1298301.1"/>
    <property type="molecule type" value="Genomic_DNA"/>
</dbReference>
<reference evidence="4" key="1">
    <citation type="journal article" date="2023" name="Nat. Commun.">
        <title>Diploid and tetraploid genomes of Acorus and the evolution of monocots.</title>
        <authorList>
            <person name="Ma L."/>
            <person name="Liu K.W."/>
            <person name="Li Z."/>
            <person name="Hsiao Y.Y."/>
            <person name="Qi Y."/>
            <person name="Fu T."/>
            <person name="Tang G.D."/>
            <person name="Zhang D."/>
            <person name="Sun W.H."/>
            <person name="Liu D.K."/>
            <person name="Li Y."/>
            <person name="Chen G.Z."/>
            <person name="Liu X.D."/>
            <person name="Liao X.Y."/>
            <person name="Jiang Y.T."/>
            <person name="Yu X."/>
            <person name="Hao Y."/>
            <person name="Huang J."/>
            <person name="Zhao X.W."/>
            <person name="Ke S."/>
            <person name="Chen Y.Y."/>
            <person name="Wu W.L."/>
            <person name="Hsu J.L."/>
            <person name="Lin Y.F."/>
            <person name="Huang M.D."/>
            <person name="Li C.Y."/>
            <person name="Huang L."/>
            <person name="Wang Z.W."/>
            <person name="Zhao X."/>
            <person name="Zhong W.Y."/>
            <person name="Peng D.H."/>
            <person name="Ahmad S."/>
            <person name="Lan S."/>
            <person name="Zhang J.S."/>
            <person name="Tsai W.C."/>
            <person name="Van de Peer Y."/>
            <person name="Liu Z.J."/>
        </authorList>
    </citation>
    <scope>NUCLEOTIDE SEQUENCE</scope>
    <source>
        <strain evidence="4">CP</strain>
    </source>
</reference>
<keyword evidence="5" id="KW-1185">Reference proteome</keyword>
<accession>A0AAV9DBM9</accession>
<dbReference type="FunFam" id="3.40.50.720:FF:000121">
    <property type="entry name" value="Prostaglandin reductase 2"/>
    <property type="match status" value="1"/>
</dbReference>
<dbReference type="InterPro" id="IPR013149">
    <property type="entry name" value="ADH-like_C"/>
</dbReference>
<dbReference type="Pfam" id="PF16884">
    <property type="entry name" value="ADH_N_2"/>
    <property type="match status" value="1"/>
</dbReference>
<dbReference type="SUPFAM" id="SSF51735">
    <property type="entry name" value="NAD(P)-binding Rossmann-fold domains"/>
    <property type="match status" value="1"/>
</dbReference>
<feature type="domain" description="Enoyl reductase (ER)" evidence="3">
    <location>
        <begin position="48"/>
        <end position="373"/>
    </location>
</feature>
<proteinExistence type="predicted"/>
<dbReference type="Pfam" id="PF00107">
    <property type="entry name" value="ADH_zinc_N"/>
    <property type="match status" value="1"/>
</dbReference>
<evidence type="ECO:0000313" key="5">
    <source>
        <dbReference type="Proteomes" id="UP001180020"/>
    </source>
</evidence>
<dbReference type="AlphaFoldDB" id="A0AAV9DBM9"/>
<evidence type="ECO:0000313" key="4">
    <source>
        <dbReference type="EMBL" id="KAK1298301.1"/>
    </source>
</evidence>
<comment type="subunit">
    <text evidence="1">Homodimer.</text>
</comment>
<dbReference type="InterPro" id="IPR036291">
    <property type="entry name" value="NAD(P)-bd_dom_sf"/>
</dbReference>
<name>A0AAV9DBM9_ACOCL</name>
<organism evidence="4 5">
    <name type="scientific">Acorus calamus</name>
    <name type="common">Sweet flag</name>
    <dbReference type="NCBI Taxonomy" id="4465"/>
    <lineage>
        <taxon>Eukaryota</taxon>
        <taxon>Viridiplantae</taxon>
        <taxon>Streptophyta</taxon>
        <taxon>Embryophyta</taxon>
        <taxon>Tracheophyta</taxon>
        <taxon>Spermatophyta</taxon>
        <taxon>Magnoliopsida</taxon>
        <taxon>Liliopsida</taxon>
        <taxon>Acoraceae</taxon>
        <taxon>Acorus</taxon>
    </lineage>
</organism>
<comment type="caution">
    <text evidence="4">The sequence shown here is derived from an EMBL/GenBank/DDBJ whole genome shotgun (WGS) entry which is preliminary data.</text>
</comment>
<dbReference type="InterPro" id="IPR041694">
    <property type="entry name" value="ADH_N_2"/>
</dbReference>
<keyword evidence="2" id="KW-0560">Oxidoreductase</keyword>
<dbReference type="PANTHER" id="PTHR43205:SF12">
    <property type="entry name" value="OS06G0602900 PROTEIN"/>
    <property type="match status" value="1"/>
</dbReference>
<dbReference type="Gene3D" id="3.90.180.10">
    <property type="entry name" value="Medium-chain alcohol dehydrogenases, catalytic domain"/>
    <property type="match status" value="1"/>
</dbReference>
<dbReference type="InterPro" id="IPR045010">
    <property type="entry name" value="MDR_fam"/>
</dbReference>
<dbReference type="Gene3D" id="3.40.50.720">
    <property type="entry name" value="NAD(P)-binding Rossmann-like Domain"/>
    <property type="match status" value="1"/>
</dbReference>
<dbReference type="Proteomes" id="UP001180020">
    <property type="component" value="Unassembled WGS sequence"/>
</dbReference>
<gene>
    <name evidence="4" type="primary">P2</name>
    <name evidence="4" type="ORF">QJS10_CPB14g01046</name>
</gene>
<reference evidence="4" key="2">
    <citation type="submission" date="2023-06" db="EMBL/GenBank/DDBJ databases">
        <authorList>
            <person name="Ma L."/>
            <person name="Liu K.-W."/>
            <person name="Li Z."/>
            <person name="Hsiao Y.-Y."/>
            <person name="Qi Y."/>
            <person name="Fu T."/>
            <person name="Tang G."/>
            <person name="Zhang D."/>
            <person name="Sun W.-H."/>
            <person name="Liu D.-K."/>
            <person name="Li Y."/>
            <person name="Chen G.-Z."/>
            <person name="Liu X.-D."/>
            <person name="Liao X.-Y."/>
            <person name="Jiang Y.-T."/>
            <person name="Yu X."/>
            <person name="Hao Y."/>
            <person name="Huang J."/>
            <person name="Zhao X.-W."/>
            <person name="Ke S."/>
            <person name="Chen Y.-Y."/>
            <person name="Wu W.-L."/>
            <person name="Hsu J.-L."/>
            <person name="Lin Y.-F."/>
            <person name="Huang M.-D."/>
            <person name="Li C.-Y."/>
            <person name="Huang L."/>
            <person name="Wang Z.-W."/>
            <person name="Zhao X."/>
            <person name="Zhong W.-Y."/>
            <person name="Peng D.-H."/>
            <person name="Ahmad S."/>
            <person name="Lan S."/>
            <person name="Zhang J.-S."/>
            <person name="Tsai W.-C."/>
            <person name="Van De Peer Y."/>
            <person name="Liu Z.-J."/>
        </authorList>
    </citation>
    <scope>NUCLEOTIDE SEQUENCE</scope>
    <source>
        <strain evidence="4">CP</strain>
        <tissue evidence="4">Leaves</tissue>
    </source>
</reference>